<dbReference type="Pfam" id="PF00069">
    <property type="entry name" value="Pkinase"/>
    <property type="match status" value="1"/>
</dbReference>
<dbReference type="GO" id="GO:0036477">
    <property type="term" value="C:somatodendritic compartment"/>
    <property type="evidence" value="ECO:0007669"/>
    <property type="project" value="UniProtKB-ARBA"/>
</dbReference>
<keyword evidence="9" id="KW-0067">ATP-binding</keyword>
<dbReference type="GO" id="GO:1903034">
    <property type="term" value="P:regulation of response to wounding"/>
    <property type="evidence" value="ECO:0007669"/>
    <property type="project" value="UniProtKB-ARBA"/>
</dbReference>
<evidence type="ECO:0000313" key="14">
    <source>
        <dbReference type="Proteomes" id="UP000691718"/>
    </source>
</evidence>
<comment type="catalytic activity">
    <reaction evidence="10">
        <text>L-threonyl-[protein] + ATP = O-phospho-L-threonyl-[protein] + ADP + H(+)</text>
        <dbReference type="Rhea" id="RHEA:46608"/>
        <dbReference type="Rhea" id="RHEA-COMP:11060"/>
        <dbReference type="Rhea" id="RHEA-COMP:11605"/>
        <dbReference type="ChEBI" id="CHEBI:15378"/>
        <dbReference type="ChEBI" id="CHEBI:30013"/>
        <dbReference type="ChEBI" id="CHEBI:30616"/>
        <dbReference type="ChEBI" id="CHEBI:61977"/>
        <dbReference type="ChEBI" id="CHEBI:456216"/>
        <dbReference type="EC" id="2.7.11.24"/>
    </reaction>
</comment>
<evidence type="ECO:0000256" key="3">
    <source>
        <dbReference type="ARBA" id="ARBA00012411"/>
    </source>
</evidence>
<comment type="catalytic activity">
    <reaction evidence="11">
        <text>L-seryl-[protein] + ATP = O-phospho-L-seryl-[protein] + ADP + H(+)</text>
        <dbReference type="Rhea" id="RHEA:17989"/>
        <dbReference type="Rhea" id="RHEA-COMP:9863"/>
        <dbReference type="Rhea" id="RHEA-COMP:11604"/>
        <dbReference type="ChEBI" id="CHEBI:15378"/>
        <dbReference type="ChEBI" id="CHEBI:29999"/>
        <dbReference type="ChEBI" id="CHEBI:30616"/>
        <dbReference type="ChEBI" id="CHEBI:83421"/>
        <dbReference type="ChEBI" id="CHEBI:456216"/>
        <dbReference type="EC" id="2.7.11.24"/>
    </reaction>
</comment>
<dbReference type="InterPro" id="IPR003527">
    <property type="entry name" value="MAP_kinase_CS"/>
</dbReference>
<dbReference type="InterPro" id="IPR008271">
    <property type="entry name" value="Ser/Thr_kinase_AS"/>
</dbReference>
<dbReference type="PANTHER" id="PTHR24055">
    <property type="entry name" value="MITOGEN-ACTIVATED PROTEIN KINASE"/>
    <property type="match status" value="1"/>
</dbReference>
<keyword evidence="8" id="KW-0418">Kinase</keyword>
<evidence type="ECO:0000256" key="1">
    <source>
        <dbReference type="ARBA" id="ARBA00001946"/>
    </source>
</evidence>
<dbReference type="GO" id="GO:0005524">
    <property type="term" value="F:ATP binding"/>
    <property type="evidence" value="ECO:0007669"/>
    <property type="project" value="UniProtKB-KW"/>
</dbReference>
<dbReference type="EC" id="2.7.11.24" evidence="3"/>
<dbReference type="CDD" id="cd07850">
    <property type="entry name" value="STKc_JNK"/>
    <property type="match status" value="1"/>
</dbReference>
<sequence length="1512" mass="170615">MPHAAPASAMSAPPRHPHFYTVEVGDTRFTILKRYQNLKPIGSGAQGIVCAAYDTVTQQNVAIKKLSRPFQNVTHAKRAYREFKLMKLVNHKNIIGLLNAFTPQRSLEEFQDVYLVMELMDANLCQVIQMDLDHERMSYLLYQMLCGIKHLHLAGIIHRDLKPSNIVVKSDCTLKILDFGLARTAGTTFMMTPYVVTRYYRAPEVILGMGYTENVDIWSVGCIMGEMIRGGVLFPGTDHIDQWNKIIEQLGTPSAAFMARLQPTVRNYVENRPRYAGYSFERLFPDILFPSDSNEHNRLKASQARDLLSRMLVIDPERRISVDEALLHPYINVWYDEGEVNAARDLLSRMLVIDPERRISVDEALLHPYINVWYDEGEVNAVSAPTLIHYSALQRGTVSWRRLAGAGPAVAHAGHRPRAPHHGGRGAAAPLHQRLVRRGRGQRGSQARDLLSRMLVIDPERRISVDEALLHPYINVWYDEGEVNAVSAPTLIHYSALQRGTVSLAQARRRGTCCRACWSSTPSAASRWTRRCCTPTSTSGKTRARSTRSVPPHSYTIVHCNVVLCRGAGSQARDLLSRMLVIDPERRISVDEALLHPYINVWYDEGEVNAARDLLSRMLVIDPERRISVDEALLHPYINVWYDEGEVNAARDLLSRMLVIDPERRISVDEALLHPYINVWYDEGEVNAVSAPTLIHYSALQRGTVSWRRLAGAGPAVAHAGHRPRAPHLGGRGAAAPLHQRLVRRGRGQRGSQARDLLSRMLVIDPERRISVDEALLHPYINVWYDEGEVNAARDLLSRMLVIDPERRISVDEALLHPYINVWYDEGEVNAARDLLSRMLVIDPERRITVDEALLHPYINVWYDEGEVNAVSAPTLIHYSALQRGTVSWRRLAGTGPAVAHAGHRPRAPHHGGRGAAAPLHQRLVRRGRGQRGQCPPHSYTIVHCKVVLCRGAGSQARDLLSRMLVIDPERRITVDEALLHPYINVWYDEGEVNAARDLLSRMLVIDPERRISVDEALLHPYINVWYDEGEVNAARDLLSRMLVIDPERRITVDEALLHPYINVWYDEGEVNATRDLLSRMLVIDPERRISVDEALLHPYINVWYDEGEVNAARDLLSRMLVIDPERRISVDEALLHPYINVWYDEGEVNAARDLLSRMLVIDPERRISVDEALLHPYINVWYDEGEVNAVSAPTLIHYSALQRGTVSWRRLAGTGPAVAHAGHRPRAPHHGGRGAAAPLHQRLVRRGRGQRGQCPPHSYTIVHCNVVLCRGAGSQTRDLLSRMLVIDPERRISVDEALLHPYINVWYDEGEVNAVSAPTLIHYSALQSGTVSWRRLAGARPAVAHAGHRPRAPHLGARGAAAPLHQRLVRRGRGQRGSQTRDLLSRMLVIDPERRISVDEALLHPYINVWYDEGEVNAPAPASYDHSVDEREHTVEQWKQLIYQEVVEYAAPPPTPRAPAAARPHAARAHHIGFNRTDRRDLIDGRFAECRIRGTHACDLCTESVRYGTVV</sequence>
<dbReference type="FunFam" id="1.10.510.10:FF:000009">
    <property type="entry name" value="Mitogen-activated protein kinase"/>
    <property type="match status" value="1"/>
</dbReference>
<dbReference type="InterPro" id="IPR000719">
    <property type="entry name" value="Prot_kinase_dom"/>
</dbReference>
<keyword evidence="5" id="KW-0597">Phosphoprotein</keyword>
<evidence type="ECO:0000256" key="8">
    <source>
        <dbReference type="ARBA" id="ARBA00022777"/>
    </source>
</evidence>
<keyword evidence="7" id="KW-0547">Nucleotide-binding</keyword>
<name>A0A8S3W720_PARAO</name>
<dbReference type="InterPro" id="IPR050117">
    <property type="entry name" value="MAPK"/>
</dbReference>
<evidence type="ECO:0000256" key="4">
    <source>
        <dbReference type="ARBA" id="ARBA00022527"/>
    </source>
</evidence>
<dbReference type="SMART" id="SM00220">
    <property type="entry name" value="S_TKc"/>
    <property type="match status" value="1"/>
</dbReference>
<dbReference type="PROSITE" id="PS01351">
    <property type="entry name" value="MAPK"/>
    <property type="match status" value="1"/>
</dbReference>
<comment type="caution">
    <text evidence="13">The sequence shown here is derived from an EMBL/GenBank/DDBJ whole genome shotgun (WGS) entry which is preliminary data.</text>
</comment>
<accession>A0A8S3W720</accession>
<comment type="cofactor">
    <cofactor evidence="1">
        <name>Mg(2+)</name>
        <dbReference type="ChEBI" id="CHEBI:18420"/>
    </cofactor>
</comment>
<dbReference type="FunFam" id="3.30.200.20:FF:000210">
    <property type="entry name" value="Mitogen-activated protein kinase"/>
    <property type="match status" value="1"/>
</dbReference>
<keyword evidence="14" id="KW-1185">Reference proteome</keyword>
<evidence type="ECO:0000256" key="11">
    <source>
        <dbReference type="ARBA" id="ARBA00048312"/>
    </source>
</evidence>
<protein>
    <recommendedName>
        <fullName evidence="3">mitogen-activated protein kinase</fullName>
        <ecNumber evidence="3">2.7.11.24</ecNumber>
    </recommendedName>
</protein>
<dbReference type="Proteomes" id="UP000691718">
    <property type="component" value="Unassembled WGS sequence"/>
</dbReference>
<evidence type="ECO:0000256" key="10">
    <source>
        <dbReference type="ARBA" id="ARBA00047592"/>
    </source>
</evidence>
<dbReference type="OrthoDB" id="192887at2759"/>
<evidence type="ECO:0000313" key="13">
    <source>
        <dbReference type="EMBL" id="CAG4944566.1"/>
    </source>
</evidence>
<comment type="similarity">
    <text evidence="2">Belongs to the protein kinase superfamily. CMGC Ser/Thr protein kinase family. MAP kinase subfamily.</text>
</comment>
<evidence type="ECO:0000256" key="7">
    <source>
        <dbReference type="ARBA" id="ARBA00022741"/>
    </source>
</evidence>
<dbReference type="GO" id="GO:0004707">
    <property type="term" value="F:MAP kinase activity"/>
    <property type="evidence" value="ECO:0007669"/>
    <property type="project" value="UniProtKB-EC"/>
</dbReference>
<evidence type="ECO:0000259" key="12">
    <source>
        <dbReference type="PROSITE" id="PS50011"/>
    </source>
</evidence>
<evidence type="ECO:0000256" key="9">
    <source>
        <dbReference type="ARBA" id="ARBA00022840"/>
    </source>
</evidence>
<organism evidence="13 14">
    <name type="scientific">Parnassius apollo</name>
    <name type="common">Apollo butterfly</name>
    <name type="synonym">Papilio apollo</name>
    <dbReference type="NCBI Taxonomy" id="110799"/>
    <lineage>
        <taxon>Eukaryota</taxon>
        <taxon>Metazoa</taxon>
        <taxon>Ecdysozoa</taxon>
        <taxon>Arthropoda</taxon>
        <taxon>Hexapoda</taxon>
        <taxon>Insecta</taxon>
        <taxon>Pterygota</taxon>
        <taxon>Neoptera</taxon>
        <taxon>Endopterygota</taxon>
        <taxon>Lepidoptera</taxon>
        <taxon>Glossata</taxon>
        <taxon>Ditrysia</taxon>
        <taxon>Papilionoidea</taxon>
        <taxon>Papilionidae</taxon>
        <taxon>Parnassiinae</taxon>
        <taxon>Parnassini</taxon>
        <taxon>Parnassius</taxon>
        <taxon>Parnassius</taxon>
    </lineage>
</organism>
<keyword evidence="6" id="KW-0808">Transferase</keyword>
<dbReference type="EMBL" id="CAJQZP010000191">
    <property type="protein sequence ID" value="CAG4944566.1"/>
    <property type="molecule type" value="Genomic_DNA"/>
</dbReference>
<proteinExistence type="inferred from homology"/>
<keyword evidence="4" id="KW-0723">Serine/threonine-protein kinase</keyword>
<gene>
    <name evidence="13" type="ORF">PAPOLLO_LOCUS2889</name>
</gene>
<reference evidence="13" key="1">
    <citation type="submission" date="2021-04" db="EMBL/GenBank/DDBJ databases">
        <authorList>
            <person name="Tunstrom K."/>
        </authorList>
    </citation>
    <scope>NUCLEOTIDE SEQUENCE</scope>
</reference>
<feature type="domain" description="Protein kinase" evidence="12">
    <location>
        <begin position="35"/>
        <end position="331"/>
    </location>
</feature>
<evidence type="ECO:0000256" key="6">
    <source>
        <dbReference type="ARBA" id="ARBA00022679"/>
    </source>
</evidence>
<dbReference type="PROSITE" id="PS00108">
    <property type="entry name" value="PROTEIN_KINASE_ST"/>
    <property type="match status" value="1"/>
</dbReference>
<evidence type="ECO:0000256" key="2">
    <source>
        <dbReference type="ARBA" id="ARBA00008832"/>
    </source>
</evidence>
<dbReference type="PROSITE" id="PS50011">
    <property type="entry name" value="PROTEIN_KINASE_DOM"/>
    <property type="match status" value="1"/>
</dbReference>
<evidence type="ECO:0000256" key="5">
    <source>
        <dbReference type="ARBA" id="ARBA00022553"/>
    </source>
</evidence>